<evidence type="ECO:0008006" key="4">
    <source>
        <dbReference type="Google" id="ProtNLM"/>
    </source>
</evidence>
<dbReference type="EMBL" id="BAAAQN010000029">
    <property type="protein sequence ID" value="GAA2040230.1"/>
    <property type="molecule type" value="Genomic_DNA"/>
</dbReference>
<reference evidence="2 3" key="1">
    <citation type="journal article" date="2019" name="Int. J. Syst. Evol. Microbiol.">
        <title>The Global Catalogue of Microorganisms (GCM) 10K type strain sequencing project: providing services to taxonomists for standard genome sequencing and annotation.</title>
        <authorList>
            <consortium name="The Broad Institute Genomics Platform"/>
            <consortium name="The Broad Institute Genome Sequencing Center for Infectious Disease"/>
            <person name="Wu L."/>
            <person name="Ma J."/>
        </authorList>
    </citation>
    <scope>NUCLEOTIDE SEQUENCE [LARGE SCALE GENOMIC DNA]</scope>
    <source>
        <strain evidence="2 3">JCM 16014</strain>
    </source>
</reference>
<protein>
    <recommendedName>
        <fullName evidence="4">Secreted protein</fullName>
    </recommendedName>
</protein>
<keyword evidence="3" id="KW-1185">Reference proteome</keyword>
<sequence>MDPAAATAVATAAATTAEAVAAATAAGLRHRRTAQRSNRCEYEQPTPDTHLDPPRNQKHLNPRYANKTWCQGLKRFRTAATCFDGRVHGSGNGAERPLREDQVIFATKWAVPRRTAHFPHFSPADPNCFCLLLPTSIYFVPPYFAPTCTAAESHTGDVSIVRAWSSEMRDAFEPYCIW</sequence>
<name>A0ABN2UU01_9ACTN</name>
<dbReference type="Proteomes" id="UP001500751">
    <property type="component" value="Unassembled WGS sequence"/>
</dbReference>
<organism evidence="2 3">
    <name type="scientific">Catenulispora yoronensis</name>
    <dbReference type="NCBI Taxonomy" id="450799"/>
    <lineage>
        <taxon>Bacteria</taxon>
        <taxon>Bacillati</taxon>
        <taxon>Actinomycetota</taxon>
        <taxon>Actinomycetes</taxon>
        <taxon>Catenulisporales</taxon>
        <taxon>Catenulisporaceae</taxon>
        <taxon>Catenulispora</taxon>
    </lineage>
</organism>
<evidence type="ECO:0000256" key="1">
    <source>
        <dbReference type="SAM" id="MobiDB-lite"/>
    </source>
</evidence>
<evidence type="ECO:0000313" key="3">
    <source>
        <dbReference type="Proteomes" id="UP001500751"/>
    </source>
</evidence>
<gene>
    <name evidence="2" type="ORF">GCM10009839_47900</name>
</gene>
<proteinExistence type="predicted"/>
<feature type="region of interest" description="Disordered" evidence="1">
    <location>
        <begin position="28"/>
        <end position="60"/>
    </location>
</feature>
<comment type="caution">
    <text evidence="2">The sequence shown here is derived from an EMBL/GenBank/DDBJ whole genome shotgun (WGS) entry which is preliminary data.</text>
</comment>
<evidence type="ECO:0000313" key="2">
    <source>
        <dbReference type="EMBL" id="GAA2040230.1"/>
    </source>
</evidence>
<accession>A0ABN2UU01</accession>